<dbReference type="Proteomes" id="UP000219369">
    <property type="component" value="Unassembled WGS sequence"/>
</dbReference>
<reference evidence="3" key="1">
    <citation type="submission" date="2016-09" db="EMBL/GenBank/DDBJ databases">
        <authorList>
            <person name="Guldener U."/>
        </authorList>
    </citation>
    <scope>NUCLEOTIDE SEQUENCE [LARGE SCALE GENOMIC DNA]</scope>
    <source>
        <strain evidence="3">V64-1</strain>
    </source>
</reference>
<feature type="chain" id="PRO_5013964608" evidence="1">
    <location>
        <begin position="18"/>
        <end position="61"/>
    </location>
</feature>
<name>A0A2H3SQD7_FUSOX</name>
<evidence type="ECO:0000256" key="1">
    <source>
        <dbReference type="SAM" id="SignalP"/>
    </source>
</evidence>
<feature type="signal peptide" evidence="1">
    <location>
        <begin position="1"/>
        <end position="17"/>
    </location>
</feature>
<evidence type="ECO:0000313" key="2">
    <source>
        <dbReference type="EMBL" id="SCO78678.1"/>
    </source>
</evidence>
<sequence>MKFFAVTILAMISGTLALPVAVPDNGHISYEGLKAPPKAPNQADDGYTRGCNPIFQCRGSV</sequence>
<dbReference type="EMBL" id="FMJY01000002">
    <property type="protein sequence ID" value="SCO78678.1"/>
    <property type="molecule type" value="Genomic_DNA"/>
</dbReference>
<gene>
    <name evidence="2" type="ORF">FRV6_02891</name>
</gene>
<dbReference type="VEuPathDB" id="FungiDB:FOIG_13631"/>
<dbReference type="OrthoDB" id="5016268at2759"/>
<keyword evidence="1" id="KW-0732">Signal</keyword>
<proteinExistence type="predicted"/>
<protein>
    <submittedName>
        <fullName evidence="2">Uncharacterized protein</fullName>
    </submittedName>
</protein>
<evidence type="ECO:0000313" key="3">
    <source>
        <dbReference type="Proteomes" id="UP000219369"/>
    </source>
</evidence>
<organism evidence="2 3">
    <name type="scientific">Fusarium oxysporum</name>
    <name type="common">Fusarium vascular wilt</name>
    <dbReference type="NCBI Taxonomy" id="5507"/>
    <lineage>
        <taxon>Eukaryota</taxon>
        <taxon>Fungi</taxon>
        <taxon>Dikarya</taxon>
        <taxon>Ascomycota</taxon>
        <taxon>Pezizomycotina</taxon>
        <taxon>Sordariomycetes</taxon>
        <taxon>Hypocreomycetidae</taxon>
        <taxon>Hypocreales</taxon>
        <taxon>Nectriaceae</taxon>
        <taxon>Fusarium</taxon>
        <taxon>Fusarium oxysporum species complex</taxon>
    </lineage>
</organism>
<accession>A0A2H3SQD7</accession>
<dbReference type="VEuPathDB" id="FungiDB:FOZG_02249"/>
<dbReference type="AlphaFoldDB" id="A0A2H3SQD7"/>